<evidence type="ECO:0000259" key="3">
    <source>
        <dbReference type="SMART" id="SM00382"/>
    </source>
</evidence>
<feature type="transmembrane region" description="Helical" evidence="2">
    <location>
        <begin position="132"/>
        <end position="148"/>
    </location>
</feature>
<evidence type="ECO:0000256" key="1">
    <source>
        <dbReference type="SAM" id="MobiDB-lite"/>
    </source>
</evidence>
<dbReference type="SMART" id="SM00382">
    <property type="entry name" value="AAA"/>
    <property type="match status" value="1"/>
</dbReference>
<keyword evidence="2" id="KW-1133">Transmembrane helix</keyword>
<dbReference type="SUPFAM" id="SSF52540">
    <property type="entry name" value="P-loop containing nucleoside triphosphate hydrolases"/>
    <property type="match status" value="1"/>
</dbReference>
<reference evidence="4 5" key="1">
    <citation type="submission" date="2019-03" db="EMBL/GenBank/DDBJ databases">
        <title>Genomics of glacier-inhabiting Cryobacterium strains.</title>
        <authorList>
            <person name="Liu Q."/>
            <person name="Xin Y.-H."/>
        </authorList>
    </citation>
    <scope>NUCLEOTIDE SEQUENCE [LARGE SCALE GENOMIC DNA]</scope>
    <source>
        <strain evidence="5">TMT1-22</strain>
    </source>
</reference>
<feature type="domain" description="AAA+ ATPase" evidence="3">
    <location>
        <begin position="391"/>
        <end position="550"/>
    </location>
</feature>
<feature type="transmembrane region" description="Helical" evidence="2">
    <location>
        <begin position="69"/>
        <end position="86"/>
    </location>
</feature>
<evidence type="ECO:0000313" key="5">
    <source>
        <dbReference type="Proteomes" id="UP000297403"/>
    </source>
</evidence>
<feature type="transmembrane region" description="Helical" evidence="2">
    <location>
        <begin position="154"/>
        <end position="174"/>
    </location>
</feature>
<dbReference type="InterPro" id="IPR002789">
    <property type="entry name" value="HerA_central"/>
</dbReference>
<dbReference type="InterPro" id="IPR008571">
    <property type="entry name" value="HerA-like"/>
</dbReference>
<proteinExistence type="predicted"/>
<keyword evidence="2" id="KW-0472">Membrane</keyword>
<feature type="transmembrane region" description="Helical" evidence="2">
    <location>
        <begin position="92"/>
        <end position="112"/>
    </location>
</feature>
<dbReference type="EMBL" id="SOFY01000061">
    <property type="protein sequence ID" value="TFC44888.1"/>
    <property type="molecule type" value="Genomic_DNA"/>
</dbReference>
<dbReference type="InterPro" id="IPR003593">
    <property type="entry name" value="AAA+_ATPase"/>
</dbReference>
<accession>A0AAQ2C5G7</accession>
<dbReference type="RefSeq" id="WP_134451615.1">
    <property type="nucleotide sequence ID" value="NZ_SOFY01000061.1"/>
</dbReference>
<sequence>MAATLSLTKRRGVISGIRIGQAVLAVAVLAVFALAAGINPLAEWWFWTAAITAITAAVAEPYYTGSIAALLYGVGGLAAGIAANQHDVEPLWIAYFALAGVVIVAAIIAMVLQNGPAGEAARWVATRFGRPVWLGLAAVTIELIRGVTDRTLPTTALIALGVLIATAISVPDWYRLIIAARPGLGGLTIVESAVDPNLLLVSATTRLTAGQLVQVQGRGRANGVVVGNLAHKSGNRVQIALSSPWTEVVEASGDPVEVELLDSSDGPALGLAADGSTDKVLDLRSFGALTRGDTVYWIDTASSRKYLYQVRGLDLRQLVWDGSAVIAEHARAGLLGTVDAAGIVPDYRLPSPFAPVFSAATVTADLPDGYERIGRIAGTQVPIGISVSSLRGHHLGILGMSGMGKSTIARRIVHLLGNGGTAVAMDGTGEYRSRYGLALWDVTAGLTTDGESVFEPAAGSSTGKSPAAQARDFIKAAMTVAFQEYKAGTPRHRSILIEEAHSFLPEWNFVVVKGESDIVAESCRMILQARKYGLNFVLVSQRTAVISKSAISQCESYIILRTLDETSLQYVESVAGTECRDVASSLKRYQAICIGPAFSTSVPVVVDLDPAIELANDDSFEEDNPRAVLGHPEEDAVAAGLTQPRRS</sequence>
<evidence type="ECO:0000313" key="4">
    <source>
        <dbReference type="EMBL" id="TFC44888.1"/>
    </source>
</evidence>
<dbReference type="InterPro" id="IPR027417">
    <property type="entry name" value="P-loop_NTPase"/>
</dbReference>
<dbReference type="AlphaFoldDB" id="A0AAQ2C5G7"/>
<keyword evidence="2" id="KW-0812">Transmembrane</keyword>
<gene>
    <name evidence="4" type="ORF">E3O49_11320</name>
</gene>
<dbReference type="Pfam" id="PF01935">
    <property type="entry name" value="DUF87"/>
    <property type="match status" value="1"/>
</dbReference>
<dbReference type="PANTHER" id="PTHR42957">
    <property type="entry name" value="HELICASE MJ1565-RELATED"/>
    <property type="match status" value="1"/>
</dbReference>
<dbReference type="Proteomes" id="UP000297403">
    <property type="component" value="Unassembled WGS sequence"/>
</dbReference>
<name>A0AAQ2C5G7_9MICO</name>
<feature type="transmembrane region" description="Helical" evidence="2">
    <location>
        <begin position="19"/>
        <end position="38"/>
    </location>
</feature>
<feature type="region of interest" description="Disordered" evidence="1">
    <location>
        <begin position="622"/>
        <end position="647"/>
    </location>
</feature>
<comment type="caution">
    <text evidence="4">The sequence shown here is derived from an EMBL/GenBank/DDBJ whole genome shotgun (WGS) entry which is preliminary data.</text>
</comment>
<keyword evidence="5" id="KW-1185">Reference proteome</keyword>
<organism evidence="4 5">
    <name type="scientific">Cryobacterium shii</name>
    <dbReference type="NCBI Taxonomy" id="1259235"/>
    <lineage>
        <taxon>Bacteria</taxon>
        <taxon>Bacillati</taxon>
        <taxon>Actinomycetota</taxon>
        <taxon>Actinomycetes</taxon>
        <taxon>Micrococcales</taxon>
        <taxon>Microbacteriaceae</taxon>
        <taxon>Cryobacterium</taxon>
    </lineage>
</organism>
<protein>
    <submittedName>
        <fullName evidence="4">DUF87 domain-containing protein</fullName>
    </submittedName>
</protein>
<evidence type="ECO:0000256" key="2">
    <source>
        <dbReference type="SAM" id="Phobius"/>
    </source>
</evidence>
<dbReference type="PANTHER" id="PTHR42957:SF1">
    <property type="entry name" value="HELICASE MJ1565-RELATED"/>
    <property type="match status" value="1"/>
</dbReference>
<dbReference type="Gene3D" id="3.40.50.300">
    <property type="entry name" value="P-loop containing nucleotide triphosphate hydrolases"/>
    <property type="match status" value="1"/>
</dbReference>